<protein>
    <recommendedName>
        <fullName evidence="7">ABC3 transporter permease C-terminal domain-containing protein</fullName>
    </recommendedName>
</protein>
<keyword evidence="4 6" id="KW-1133">Transmembrane helix</keyword>
<dbReference type="InterPro" id="IPR003838">
    <property type="entry name" value="ABC3_permease_C"/>
</dbReference>
<dbReference type="EMBL" id="LWUJ01000013">
    <property type="protein sequence ID" value="OAL09888.1"/>
    <property type="molecule type" value="Genomic_DNA"/>
</dbReference>
<name>A0A1A9QCC3_9MOLU</name>
<feature type="transmembrane region" description="Helical" evidence="6">
    <location>
        <begin position="882"/>
        <end position="903"/>
    </location>
</feature>
<proteinExistence type="predicted"/>
<evidence type="ECO:0000256" key="4">
    <source>
        <dbReference type="ARBA" id="ARBA00022989"/>
    </source>
</evidence>
<evidence type="ECO:0000256" key="1">
    <source>
        <dbReference type="ARBA" id="ARBA00004651"/>
    </source>
</evidence>
<evidence type="ECO:0000313" key="9">
    <source>
        <dbReference type="Proteomes" id="UP000077623"/>
    </source>
</evidence>
<organism evidence="8 9">
    <name type="scientific">Candidatus Mycoplasma haematobovis</name>
    <dbReference type="NCBI Taxonomy" id="432608"/>
    <lineage>
        <taxon>Bacteria</taxon>
        <taxon>Bacillati</taxon>
        <taxon>Mycoplasmatota</taxon>
        <taxon>Mollicutes</taxon>
        <taxon>Mycoplasmataceae</taxon>
        <taxon>Mycoplasma</taxon>
    </lineage>
</organism>
<evidence type="ECO:0000256" key="3">
    <source>
        <dbReference type="ARBA" id="ARBA00022692"/>
    </source>
</evidence>
<feature type="transmembrane region" description="Helical" evidence="6">
    <location>
        <begin position="934"/>
        <end position="967"/>
    </location>
</feature>
<evidence type="ECO:0000256" key="6">
    <source>
        <dbReference type="SAM" id="Phobius"/>
    </source>
</evidence>
<dbReference type="Proteomes" id="UP000077623">
    <property type="component" value="Unassembled WGS sequence"/>
</dbReference>
<feature type="transmembrane region" description="Helical" evidence="6">
    <location>
        <begin position="979"/>
        <end position="1002"/>
    </location>
</feature>
<comment type="caution">
    <text evidence="8">The sequence shown here is derived from an EMBL/GenBank/DDBJ whole genome shotgun (WGS) entry which is preliminary data.</text>
</comment>
<keyword evidence="9" id="KW-1185">Reference proteome</keyword>
<keyword evidence="2" id="KW-1003">Cell membrane</keyword>
<feature type="transmembrane region" description="Helical" evidence="6">
    <location>
        <begin position="2011"/>
        <end position="2028"/>
    </location>
</feature>
<dbReference type="Pfam" id="PF02687">
    <property type="entry name" value="FtsX"/>
    <property type="match status" value="1"/>
</dbReference>
<sequence length="2048" mass="236153">MTIPIGDASDPKNYGYANANANLICWTSDTFLQNYTKEVSFLDRNKASLILTGNPREDVFEEADLKSVNILENCGYDKTAHKHTNNFNTYFANLVGYFKEIISTDKDKGNQDQNGRILTAEEIYEAHEKKAFNPKYFFRSHQNGGRDEKAIFSFRQLFEKDYFLEFNISFKNKIGAKEITNDFQILIDSIRATPQYYKLDEQTRQSIDIFRRSDIFKQIPTKFYVSSFSKVVDEFEAWIPMVPGLSYSESLILLIKLMLWDHIKDATYSKDWWKNKQEPTKELKELFDEAKAKAKDNLNKLIDSNIKDIKQHDPFKFPTESSTSQELGDYLFSTVRGTDSISTLKNTDQAWQKLSGCDTNFESGTLASVWKSIINKWIDGDYNKDNKCTISAYSKDSAPTNFKPQPDSFDLVYQKLKEALQQAIKQHLILIEINNLSIVKKFINNYNLFTLSFLLYNFKYEYPSTILDDRKTSIRLASAPTYSIQTQRAEEQDWSISSQYHKSVVVTNPANISSKLNDTSKTGHSFKVITREVKDDSSLNRMKIISGNDLFTSPQDNIEVIKRINTLQSPDPNKMVVSHMYADTFKLLARAKYSKPEYSHLFQQVYRYYSTSIPDTWKKGIFFSWNEMQKIEKYIWQLMAYARELKTEGSRAILEFTDYEIINFTKTWRLQHNTYTFQSLGYIDQFTSAFGLVSPEYAKKNNIVPITQEDYDKFKDLIQDEFLTQEDWEKEYHAFLMNPKNADSIVNINGNKIIVVGTALSPDFLLPTHTFLNLVPNTDREGLIYMDNYGYQNIAYNCLSSWNEYYLSLAYPQAVKDYGLEEDYYRQLREYIDKFLTPSTEIKVSSDTLDYELKKVSDTPSTPSLVYLRSNYVNGFTNAVDLVSYILLGIVGSIIFFTVWTLIKKYINSSLNTFGIFVANGIPRKEIVTTSFSFIFFPAVVGVTLGYFGSLIFQPAIFSLLSNIWYLDPIFNSFNLSKFINYLITIVGVLIPISFIPSFKLLRPNVGNLMKTSSMFRSNAFIDFFNRLLRQTSSVWKFRFSVILNTINRGLILVVASVFLFLFSSFLFNNMGQFSRVSQYELASKNYGFEMDFQTPSEQSGQFFLSSYKNLGNTFLNRIPQVKRVIQKINGSSPTDPKFEIKEIKISKDNPEVISSGIVSPFHYNDLAEFLEKCPNEDIEALYKKLGVMDLDFPSKLITENAYNVYLLKSTLKSKNNGASNTCDLSQYTTEGFAMRNVKHLDGQIFSSSTKEAIEAIKDLQQEKEKVFNPTDDSENLKDFQLSDYVPVEGEIWNKSTKPDEQQQQQQQMLKYDNEPLFKPLIDAYKDKKDFPTISKNSKHSGISGAPQSWNFHDVFNGTNTVRPSSGNVKNENSKVEGDFRTFQDKDSQKNYHPTLSRLFRDHSNYWLFTHKDVEFVQKDPFFFKNKVVVSLLLNHDWNFNLFGKSVQINPWKEFSDYFSKYSPEMVDAMDKNYLDFVEAIIKSRYGEFFVKRFMTRHKQLGNNAKDDIVPGTVISGKKSWSVKHSKMKPTFRDKVIEGTYYLDPSKLIYFYDKLQMSSDETADASKQTEEERKHPDRLIIFRPDFLYLFYALLNDPEFLTPEIAPVKIAFHQNLYAVDYSKQYTEDWQVTGDVQADSKYGLTSSSTSPNYEATPNGDQTYTYLQGSLNDLKGLKVYGLKQDSRGSYIKLTRDGENINKKLYLEKEGDIYPVIINHYTAKRSNLSVGSTFKFKVQNTYDRFTKQMNDNKELKEVTFKVVDIFDSYYQTALYTSQQYANEILGLDSDYGYNGIITKKFTDSKALPFQFTKGVSGFSPSGIYTKININKSGDKFLTFLKNNGFDNAKLRDSKFVQPQNYEAFKLKYNLQKVSKPEDLANQLEKVYGKGFSLQPAISNVNNMSVFNDFVFSTVSDLVLSVINLFMSILAPLLVCSLLVITILIIEDLKNLLTILNLLGFSYVENSMTILLYLGLIFGFSVLIAVPVTQALLAMYVDKVFNAVSIFLPIYLRPDYAIASCFMLLGMFGFSYFRSMKKIKSLYLPVAMKSLNE</sequence>
<evidence type="ECO:0000256" key="2">
    <source>
        <dbReference type="ARBA" id="ARBA00022475"/>
    </source>
</evidence>
<accession>A0A1A9QCC3</accession>
<dbReference type="STRING" id="432608.A6V39_04940"/>
<evidence type="ECO:0000259" key="7">
    <source>
        <dbReference type="Pfam" id="PF02687"/>
    </source>
</evidence>
<reference evidence="9" key="1">
    <citation type="submission" date="2016-04" db="EMBL/GenBank/DDBJ databases">
        <authorList>
            <person name="Quiroz-Castaneda R.E."/>
            <person name="Martinez-Ocampo F."/>
        </authorList>
    </citation>
    <scope>NUCLEOTIDE SEQUENCE [LARGE SCALE GENOMIC DNA]</scope>
    <source>
        <strain evidence="9">INIFAP01</strain>
    </source>
</reference>
<feature type="transmembrane region" description="Helical" evidence="6">
    <location>
        <begin position="1920"/>
        <end position="1944"/>
    </location>
</feature>
<feature type="domain" description="ABC3 transporter permease C-terminal" evidence="7">
    <location>
        <begin position="886"/>
        <end position="1005"/>
    </location>
</feature>
<evidence type="ECO:0000256" key="5">
    <source>
        <dbReference type="ARBA" id="ARBA00023136"/>
    </source>
</evidence>
<keyword evidence="5 6" id="KW-0472">Membrane</keyword>
<dbReference type="GO" id="GO:0005886">
    <property type="term" value="C:plasma membrane"/>
    <property type="evidence" value="ECO:0007669"/>
    <property type="project" value="UniProtKB-SubCell"/>
</dbReference>
<gene>
    <name evidence="8" type="ORF">A6V39_04940</name>
</gene>
<feature type="transmembrane region" description="Helical" evidence="6">
    <location>
        <begin position="1965"/>
        <end position="1991"/>
    </location>
</feature>
<keyword evidence="3 6" id="KW-0812">Transmembrane</keyword>
<evidence type="ECO:0000313" key="8">
    <source>
        <dbReference type="EMBL" id="OAL09888.1"/>
    </source>
</evidence>
<dbReference type="RefSeq" id="WP_222702670.1">
    <property type="nucleotide sequence ID" value="NZ_LWUJ01000013.1"/>
</dbReference>
<feature type="transmembrane region" description="Helical" evidence="6">
    <location>
        <begin position="1047"/>
        <end position="1068"/>
    </location>
</feature>
<comment type="subcellular location">
    <subcellularLocation>
        <location evidence="1">Cell membrane</location>
        <topology evidence="1">Multi-pass membrane protein</topology>
    </subcellularLocation>
</comment>